<feature type="chain" id="PRO_5004181475" evidence="7">
    <location>
        <begin position="27"/>
        <end position="549"/>
    </location>
</feature>
<dbReference type="InterPro" id="IPR045175">
    <property type="entry name" value="M28_fam"/>
</dbReference>
<feature type="signal peptide" evidence="7">
    <location>
        <begin position="1"/>
        <end position="26"/>
    </location>
</feature>
<keyword evidence="4 7" id="KW-0732">Signal</keyword>
<dbReference type="AlphaFoldDB" id="Q12LJ5"/>
<dbReference type="EMBL" id="CP000302">
    <property type="protein sequence ID" value="ABE55681.1"/>
    <property type="molecule type" value="Genomic_DNA"/>
</dbReference>
<evidence type="ECO:0000256" key="7">
    <source>
        <dbReference type="SAM" id="SignalP"/>
    </source>
</evidence>
<evidence type="ECO:0000313" key="10">
    <source>
        <dbReference type="Proteomes" id="UP000001982"/>
    </source>
</evidence>
<dbReference type="GO" id="GO:0046872">
    <property type="term" value="F:metal ion binding"/>
    <property type="evidence" value="ECO:0007669"/>
    <property type="project" value="UniProtKB-KW"/>
</dbReference>
<evidence type="ECO:0000259" key="8">
    <source>
        <dbReference type="Pfam" id="PF04389"/>
    </source>
</evidence>
<evidence type="ECO:0000256" key="5">
    <source>
        <dbReference type="ARBA" id="ARBA00022801"/>
    </source>
</evidence>
<gene>
    <name evidence="9" type="ordered locus">Sden_2401</name>
</gene>
<keyword evidence="2" id="KW-0645">Protease</keyword>
<dbReference type="GO" id="GO:0008235">
    <property type="term" value="F:metalloexopeptidase activity"/>
    <property type="evidence" value="ECO:0007669"/>
    <property type="project" value="InterPro"/>
</dbReference>
<evidence type="ECO:0000256" key="4">
    <source>
        <dbReference type="ARBA" id="ARBA00022729"/>
    </source>
</evidence>
<reference evidence="9 10" key="1">
    <citation type="submission" date="2006-03" db="EMBL/GenBank/DDBJ databases">
        <title>Complete sequence of Shewanella denitrificans OS217.</title>
        <authorList>
            <consortium name="US DOE Joint Genome Institute"/>
            <person name="Copeland A."/>
            <person name="Lucas S."/>
            <person name="Lapidus A."/>
            <person name="Barry K."/>
            <person name="Detter J.C."/>
            <person name="Glavina del Rio T."/>
            <person name="Hammon N."/>
            <person name="Israni S."/>
            <person name="Dalin E."/>
            <person name="Tice H."/>
            <person name="Pitluck S."/>
            <person name="Brettin T."/>
            <person name="Bruce D."/>
            <person name="Han C."/>
            <person name="Tapia R."/>
            <person name="Gilna P."/>
            <person name="Kiss H."/>
            <person name="Schmutz J."/>
            <person name="Larimer F."/>
            <person name="Land M."/>
            <person name="Hauser L."/>
            <person name="Kyrpides N."/>
            <person name="Lykidis A."/>
            <person name="Richardson P."/>
        </authorList>
    </citation>
    <scope>NUCLEOTIDE SEQUENCE [LARGE SCALE GENOMIC DNA]</scope>
    <source>
        <strain evidence="10">OS217 / ATCC BAA-1090 / DSM 15013</strain>
    </source>
</reference>
<protein>
    <submittedName>
        <fullName evidence="9">Peptidase M28</fullName>
    </submittedName>
</protein>
<sequence length="549" mass="60119">MNKSPLRRFAPSLMASLALSSALVFAHTDKAEFLDFSNLTQYRQDVKTLASDAFEGRAPLSKGETLTLDFLVNAFKEMGLAPGFGDSYLQAVPMAKITAKQDMQLTIGALKFTHGKDFTARSQQIKPHIALNNSEVVFVGYGINAPEFGWNDYAGIDVKGKTVIMLVNDPGFATQDNKRFKGNAMTYYGRWTYKYEEAARQGAAAVFIVHETAPAGYGWGVVENSNTGSKFTLVDDNNNLSQIAVMGWLQHKATQQIFATAGLDFDSLKLSTHKAGFKTVDLNLSAKLNLDNSIEMAKSHNVLALLPGATEFDGKRNPQQDELVVMHAHWDHLGSKTHQDGSQEIFNGAVDNASGTAGVLALARAFKAKASVTPFKRSILFSAFTAEETGLIGAQYFAQNPSVPTKNIAAFLNIDGMNVNDGVSYILQYGQGVSELEDYLEDAAKAQQRTVKADPLPQNGLMFRSDHFALAQEGVPGLLFMSLGDTDPNYIDAKYHKEADDYDANWSLGGVSQDLSLIGSILARLANNSDWPKWLEDSDFKTRRSEDNR</sequence>
<evidence type="ECO:0000313" key="9">
    <source>
        <dbReference type="EMBL" id="ABE55681.1"/>
    </source>
</evidence>
<keyword evidence="6" id="KW-0862">Zinc</keyword>
<dbReference type="Proteomes" id="UP000001982">
    <property type="component" value="Chromosome"/>
</dbReference>
<dbReference type="Gene3D" id="3.50.30.30">
    <property type="match status" value="1"/>
</dbReference>
<dbReference type="GO" id="GO:0004177">
    <property type="term" value="F:aminopeptidase activity"/>
    <property type="evidence" value="ECO:0007669"/>
    <property type="project" value="UniProtKB-KW"/>
</dbReference>
<dbReference type="PANTHER" id="PTHR12147:SF56">
    <property type="entry name" value="AMINOPEPTIDASE YDR415C-RELATED"/>
    <property type="match status" value="1"/>
</dbReference>
<dbReference type="PANTHER" id="PTHR12147">
    <property type="entry name" value="METALLOPEPTIDASE M28 FAMILY MEMBER"/>
    <property type="match status" value="1"/>
</dbReference>
<name>Q12LJ5_SHEDO</name>
<keyword evidence="3" id="KW-0479">Metal-binding</keyword>
<evidence type="ECO:0000256" key="1">
    <source>
        <dbReference type="ARBA" id="ARBA00022438"/>
    </source>
</evidence>
<dbReference type="DNASU" id="4018899"/>
<feature type="domain" description="Peptidase M28" evidence="8">
    <location>
        <begin position="316"/>
        <end position="507"/>
    </location>
</feature>
<organism evidence="9 10">
    <name type="scientific">Shewanella denitrificans (strain OS217 / ATCC BAA-1090 / DSM 15013)</name>
    <dbReference type="NCBI Taxonomy" id="318161"/>
    <lineage>
        <taxon>Bacteria</taxon>
        <taxon>Pseudomonadati</taxon>
        <taxon>Pseudomonadota</taxon>
        <taxon>Gammaproteobacteria</taxon>
        <taxon>Alteromonadales</taxon>
        <taxon>Shewanellaceae</taxon>
        <taxon>Shewanella</taxon>
    </lineage>
</organism>
<dbReference type="eggNOG" id="COG2234">
    <property type="taxonomic scope" value="Bacteria"/>
</dbReference>
<dbReference type="Pfam" id="PF04389">
    <property type="entry name" value="Peptidase_M28"/>
    <property type="match status" value="1"/>
</dbReference>
<dbReference type="GO" id="GO:0006508">
    <property type="term" value="P:proteolysis"/>
    <property type="evidence" value="ECO:0007669"/>
    <property type="project" value="UniProtKB-KW"/>
</dbReference>
<evidence type="ECO:0000256" key="3">
    <source>
        <dbReference type="ARBA" id="ARBA00022723"/>
    </source>
</evidence>
<keyword evidence="10" id="KW-1185">Reference proteome</keyword>
<evidence type="ECO:0000256" key="6">
    <source>
        <dbReference type="ARBA" id="ARBA00022833"/>
    </source>
</evidence>
<dbReference type="KEGG" id="sdn:Sden_2401"/>
<dbReference type="SUPFAM" id="SSF53187">
    <property type="entry name" value="Zn-dependent exopeptidases"/>
    <property type="match status" value="1"/>
</dbReference>
<keyword evidence="1" id="KW-0031">Aminopeptidase</keyword>
<dbReference type="CDD" id="cd04821">
    <property type="entry name" value="PA_M28_1_2"/>
    <property type="match status" value="1"/>
</dbReference>
<dbReference type="HOGENOM" id="CLU_019932_2_1_6"/>
<dbReference type="InterPro" id="IPR007484">
    <property type="entry name" value="Peptidase_M28"/>
</dbReference>
<keyword evidence="5" id="KW-0378">Hydrolase</keyword>
<dbReference type="InterPro" id="IPR046450">
    <property type="entry name" value="PA_dom_sf"/>
</dbReference>
<dbReference type="Gene3D" id="3.40.630.10">
    <property type="entry name" value="Zn peptidases"/>
    <property type="match status" value="1"/>
</dbReference>
<proteinExistence type="predicted"/>
<evidence type="ECO:0000256" key="2">
    <source>
        <dbReference type="ARBA" id="ARBA00022670"/>
    </source>
</evidence>
<dbReference type="STRING" id="318161.Sden_2401"/>
<accession>Q12LJ5</accession>
<dbReference type="SUPFAM" id="SSF52025">
    <property type="entry name" value="PA domain"/>
    <property type="match status" value="1"/>
</dbReference>